<feature type="region of interest" description="Disordered" evidence="1">
    <location>
        <begin position="844"/>
        <end position="887"/>
    </location>
</feature>
<sequence>MQGQSYVQTAELWFQDVPVEDTIRINQGRPNSEKTMQEEMFRAGNVGGQRDFKIQTTSRTRCTKYNPEECAVLMKNNRCFLQEKQFTNFEMMNVDDSPECFGTQYEQILEADQDPIYDEAEPSHDSNTPFEVQDHDTFVDHMDEYHEVHEMQNDVQHNYVVDSNAEYTSDSNIILYNQYLEDNEENGVQSNVSSIQNDALMSIINEMHEEGVQQGVQSRLENKPDMVVNDSLTSELARYKELVGEYEKQAKLHASLVFYTDKAKTTRKRLKPGKHEHKERKSTKEARNSKPKSKSQPMVKPWSTQGPIIGQIEFKAKKAILGSYYTWARVLHHQSAPQLVKSHKKATLRRRNAQGNAWDLHLEEYELGDLDEPPNDKATLAYPRSDKWLEAMNTEMQSMKDNQVCHLNEDVYMVKPEGFVDPKHSNNVCKLQRSIYGLKQASRSWNKRFDEEIKKIDLGEAAYIFGIKIIRDRSKQLIALSQSAYLEKILKKFRMENSKKRYTPMMEKPDYRKSQGAKTPTEQNPGEIHWTAVKTILKYLRNTKDMVLVHGEKPEDELKVSCYADASFQMDRDNTKSQMGYMFVLNGGAVDWKSTKQSTTAKSSTEAEYILAAEASMEAVWMRKFIDGLGGVMPSNKRPMEMLCDNEPALAIASDPGILKGSRHFQRKYHYIRELCPLPDNDMGILLRQDGCCCPKHKQYDYQVDSPGGETNWFEFQNWYHNLRIVLKYDKKIKFVERPNGPAPYSETVDHDTIDKYYESINLEQEVACLMLSRGWSVSKLLSLEDEELPGHFGTPSLCNAKRTRGRCLAELHAMLKLYEKGIPKKAETPAVLAIYEGKIQKDKKKPQRLKKRKNTSEASNSGTLKEQEVETQSFKSVHGQWDACNR</sequence>
<dbReference type="CDD" id="cd09272">
    <property type="entry name" value="RNase_HI_RT_Ty1"/>
    <property type="match status" value="1"/>
</dbReference>
<feature type="compositionally biased region" description="Polar residues" evidence="1">
    <location>
        <begin position="857"/>
        <end position="876"/>
    </location>
</feature>
<accession>A0ABQ4WUI6</accession>
<dbReference type="Pfam" id="PF07727">
    <property type="entry name" value="RVT_2"/>
    <property type="match status" value="1"/>
</dbReference>
<dbReference type="PANTHER" id="PTHR11439">
    <property type="entry name" value="GAG-POL-RELATED RETROTRANSPOSON"/>
    <property type="match status" value="1"/>
</dbReference>
<reference evidence="3" key="2">
    <citation type="submission" date="2022-01" db="EMBL/GenBank/DDBJ databases">
        <authorList>
            <person name="Yamashiro T."/>
            <person name="Shiraishi A."/>
            <person name="Satake H."/>
            <person name="Nakayama K."/>
        </authorList>
    </citation>
    <scope>NUCLEOTIDE SEQUENCE</scope>
</reference>
<evidence type="ECO:0000259" key="2">
    <source>
        <dbReference type="Pfam" id="PF07727"/>
    </source>
</evidence>
<dbReference type="InterPro" id="IPR013103">
    <property type="entry name" value="RVT_2"/>
</dbReference>
<name>A0ABQ4WUI6_9ASTR</name>
<protein>
    <submittedName>
        <fullName evidence="3">Retrotransposon protein, putative, ty1-copia subclass</fullName>
    </submittedName>
</protein>
<comment type="caution">
    <text evidence="3">The sequence shown here is derived from an EMBL/GenBank/DDBJ whole genome shotgun (WGS) entry which is preliminary data.</text>
</comment>
<feature type="compositionally biased region" description="Basic residues" evidence="1">
    <location>
        <begin position="844"/>
        <end position="854"/>
    </location>
</feature>
<keyword evidence="4" id="KW-1185">Reference proteome</keyword>
<evidence type="ECO:0000256" key="1">
    <source>
        <dbReference type="SAM" id="MobiDB-lite"/>
    </source>
</evidence>
<evidence type="ECO:0000313" key="3">
    <source>
        <dbReference type="EMBL" id="GJS56548.1"/>
    </source>
</evidence>
<dbReference type="EMBL" id="BQNB010008943">
    <property type="protein sequence ID" value="GJS56548.1"/>
    <property type="molecule type" value="Genomic_DNA"/>
</dbReference>
<evidence type="ECO:0000313" key="4">
    <source>
        <dbReference type="Proteomes" id="UP001151760"/>
    </source>
</evidence>
<dbReference type="PANTHER" id="PTHR11439:SF496">
    <property type="entry name" value="RNA-DIRECTED DNA POLYMERASE"/>
    <property type="match status" value="1"/>
</dbReference>
<feature type="compositionally biased region" description="Basic residues" evidence="1">
    <location>
        <begin position="265"/>
        <end position="281"/>
    </location>
</feature>
<organism evidence="3 4">
    <name type="scientific">Tanacetum coccineum</name>
    <dbReference type="NCBI Taxonomy" id="301880"/>
    <lineage>
        <taxon>Eukaryota</taxon>
        <taxon>Viridiplantae</taxon>
        <taxon>Streptophyta</taxon>
        <taxon>Embryophyta</taxon>
        <taxon>Tracheophyta</taxon>
        <taxon>Spermatophyta</taxon>
        <taxon>Magnoliopsida</taxon>
        <taxon>eudicotyledons</taxon>
        <taxon>Gunneridae</taxon>
        <taxon>Pentapetalae</taxon>
        <taxon>asterids</taxon>
        <taxon>campanulids</taxon>
        <taxon>Asterales</taxon>
        <taxon>Asteraceae</taxon>
        <taxon>Asteroideae</taxon>
        <taxon>Anthemideae</taxon>
        <taxon>Anthemidinae</taxon>
        <taxon>Tanacetum</taxon>
    </lineage>
</organism>
<feature type="region of interest" description="Disordered" evidence="1">
    <location>
        <begin position="265"/>
        <end position="304"/>
    </location>
</feature>
<dbReference type="Proteomes" id="UP001151760">
    <property type="component" value="Unassembled WGS sequence"/>
</dbReference>
<reference evidence="3" key="1">
    <citation type="journal article" date="2022" name="Int. J. Mol. Sci.">
        <title>Draft Genome of Tanacetum Coccineum: Genomic Comparison of Closely Related Tanacetum-Family Plants.</title>
        <authorList>
            <person name="Yamashiro T."/>
            <person name="Shiraishi A."/>
            <person name="Nakayama K."/>
            <person name="Satake H."/>
        </authorList>
    </citation>
    <scope>NUCLEOTIDE SEQUENCE</scope>
</reference>
<proteinExistence type="predicted"/>
<gene>
    <name evidence="3" type="ORF">Tco_0629910</name>
</gene>
<feature type="domain" description="Reverse transcriptase Ty1/copia-type" evidence="2">
    <location>
        <begin position="406"/>
        <end position="455"/>
    </location>
</feature>